<sequence length="125" mass="14025">MPITRTYINFYKTIVVILLLAFSLSPCSVKRNVLGVFDIQHISTLNKVKTTISPMGNCDIAHHNSSSKTSVSKADFKFNEAFPFKLNSVLNFSEDTISQNNYSGMTSGNSPPKYILYKQLRLNLV</sequence>
<evidence type="ECO:0000313" key="1">
    <source>
        <dbReference type="EMBL" id="ANF51869.1"/>
    </source>
</evidence>
<dbReference type="RefSeq" id="WP_066756554.1">
    <property type="nucleotide sequence ID" value="NZ_CP015199.1"/>
</dbReference>
<name>A0A172XXX5_9FLAO</name>
<accession>A0A172XXX5</accession>
<gene>
    <name evidence="1" type="ORF">A0O34_15720</name>
</gene>
<keyword evidence="2" id="KW-1185">Reference proteome</keyword>
<dbReference type="OrthoDB" id="713751at2"/>
<evidence type="ECO:0000313" key="2">
    <source>
        <dbReference type="Proteomes" id="UP000077824"/>
    </source>
</evidence>
<dbReference type="EMBL" id="CP015199">
    <property type="protein sequence ID" value="ANF51869.1"/>
    <property type="molecule type" value="Genomic_DNA"/>
</dbReference>
<dbReference type="Proteomes" id="UP000077824">
    <property type="component" value="Chromosome"/>
</dbReference>
<dbReference type="AlphaFoldDB" id="A0A172XXX5"/>
<protein>
    <submittedName>
        <fullName evidence="1">Uncharacterized protein</fullName>
    </submittedName>
</protein>
<reference evidence="1 2" key="1">
    <citation type="submission" date="2016-04" db="EMBL/GenBank/DDBJ databases">
        <title>Complete Genome Sequence of Chryseobacterium sp. IHBB 10212.</title>
        <authorList>
            <person name="Pal M."/>
            <person name="Swarnkar M.K."/>
            <person name="Kaushal K."/>
            <person name="Chhibber S."/>
            <person name="Singh A.K."/>
            <person name="Gulati A."/>
        </authorList>
    </citation>
    <scope>NUCLEOTIDE SEQUENCE [LARGE SCALE GENOMIC DNA]</scope>
    <source>
        <strain evidence="1 2">IHBB 10212</strain>
    </source>
</reference>
<dbReference type="STRING" id="1685010.A0O34_15720"/>
<proteinExistence type="predicted"/>
<organism evidence="1 2">
    <name type="scientific">Chryseobacterium glaciei</name>
    <dbReference type="NCBI Taxonomy" id="1685010"/>
    <lineage>
        <taxon>Bacteria</taxon>
        <taxon>Pseudomonadati</taxon>
        <taxon>Bacteroidota</taxon>
        <taxon>Flavobacteriia</taxon>
        <taxon>Flavobacteriales</taxon>
        <taxon>Weeksellaceae</taxon>
        <taxon>Chryseobacterium group</taxon>
        <taxon>Chryseobacterium</taxon>
    </lineage>
</organism>
<dbReference type="KEGG" id="chh:A0O34_15720"/>